<dbReference type="GO" id="GO:0006096">
    <property type="term" value="P:glycolytic process"/>
    <property type="evidence" value="ECO:0007669"/>
    <property type="project" value="UniProtKB-UniRule"/>
</dbReference>
<protein>
    <recommendedName>
        <fullName evidence="6 13">Phosphoglycerate kinase</fullName>
        <ecNumber evidence="5 13">2.7.2.3</ecNumber>
    </recommendedName>
</protein>
<sequence length="402" mass="41831">MKTLDDLIADGVQDRFVLLRADFNVPLDGFTITDDGRIQAALPTITKLVGAGAKLVIAAHLGRPKGGEPGGRDPKMSLTPVAGRLGQLLDQRVRLADDVVGYSASANTERIDKGEIAMLANVRCDPRETGSPQEREQLASELAALVPGGAFVSDGFGVVHREQASVVDVARKLPAYAGDLVARETEVLRRLVGDPARPYVVILGGSKVSDKLGVLSNLLPKVDKLLVGGAMCFTFLAAQGHDVGGSKLESDQIDTCKDLLSRYADTLVLPTDVVVASEFAEDAQTRTVGVSDMPEGWLGLDVGPQTVELFGSHLTDAATVFWNGPMGVFEMAPFAAGTTGVAEAVADSPAFSVIGGGDSASAIRAAGLDESRFGHISTGGGASLEFLEGQVLPGIAVLEEGA</sequence>
<feature type="binding site" evidence="13 15">
    <location>
        <begin position="356"/>
        <end position="359"/>
    </location>
    <ligand>
        <name>ATP</name>
        <dbReference type="ChEBI" id="CHEBI:30616"/>
    </ligand>
</feature>
<dbReference type="SUPFAM" id="SSF53748">
    <property type="entry name" value="Phosphoglycerate kinase"/>
    <property type="match status" value="1"/>
</dbReference>
<dbReference type="Gene3D" id="3.40.50.1260">
    <property type="entry name" value="Phosphoglycerate kinase, N-terminal domain"/>
    <property type="match status" value="2"/>
</dbReference>
<evidence type="ECO:0000313" key="18">
    <source>
        <dbReference type="Proteomes" id="UP000295705"/>
    </source>
</evidence>
<evidence type="ECO:0000256" key="16">
    <source>
        <dbReference type="RuleBase" id="RU000532"/>
    </source>
</evidence>
<feature type="binding site" evidence="13">
    <location>
        <position position="37"/>
    </location>
    <ligand>
        <name>substrate</name>
    </ligand>
</feature>
<dbReference type="GO" id="GO:0006094">
    <property type="term" value="P:gluconeogenesis"/>
    <property type="evidence" value="ECO:0007669"/>
    <property type="project" value="TreeGrafter"/>
</dbReference>
<dbReference type="Pfam" id="PF00162">
    <property type="entry name" value="PGK"/>
    <property type="match status" value="1"/>
</dbReference>
<keyword evidence="8 13" id="KW-0808">Transferase</keyword>
<dbReference type="UniPathway" id="UPA00109">
    <property type="reaction ID" value="UER00185"/>
</dbReference>
<evidence type="ECO:0000256" key="13">
    <source>
        <dbReference type="HAMAP-Rule" id="MF_00145"/>
    </source>
</evidence>
<keyword evidence="12 13" id="KW-0324">Glycolysis</keyword>
<feature type="binding site" evidence="13">
    <location>
        <position position="123"/>
    </location>
    <ligand>
        <name>substrate</name>
    </ligand>
</feature>
<evidence type="ECO:0000256" key="8">
    <source>
        <dbReference type="ARBA" id="ARBA00022679"/>
    </source>
</evidence>
<comment type="caution">
    <text evidence="17">The sequence shown here is derived from an EMBL/GenBank/DDBJ whole genome shotgun (WGS) entry which is preliminary data.</text>
</comment>
<comment type="subcellular location">
    <subcellularLocation>
        <location evidence="13">Cytoplasm</location>
    </subcellularLocation>
</comment>
<comment type="similarity">
    <text evidence="3 13 16">Belongs to the phosphoglycerate kinase family.</text>
</comment>
<organism evidence="17 18">
    <name type="scientific">Actinomycetospora succinea</name>
    <dbReference type="NCBI Taxonomy" id="663603"/>
    <lineage>
        <taxon>Bacteria</taxon>
        <taxon>Bacillati</taxon>
        <taxon>Actinomycetota</taxon>
        <taxon>Actinomycetes</taxon>
        <taxon>Pseudonocardiales</taxon>
        <taxon>Pseudonocardiaceae</taxon>
        <taxon>Actinomycetospora</taxon>
    </lineage>
</organism>
<dbReference type="PIRSF" id="PIRSF000724">
    <property type="entry name" value="Pgk"/>
    <property type="match status" value="1"/>
</dbReference>
<dbReference type="Proteomes" id="UP000295705">
    <property type="component" value="Unassembled WGS sequence"/>
</dbReference>
<dbReference type="InterPro" id="IPR036043">
    <property type="entry name" value="Phosphoglycerate_kinase_sf"/>
</dbReference>
<dbReference type="HAMAP" id="MF_00145">
    <property type="entry name" value="Phosphoglyc_kinase"/>
    <property type="match status" value="1"/>
</dbReference>
<evidence type="ECO:0000256" key="2">
    <source>
        <dbReference type="ARBA" id="ARBA00004838"/>
    </source>
</evidence>
<feature type="binding site" evidence="13">
    <location>
        <position position="299"/>
    </location>
    <ligand>
        <name>ATP</name>
        <dbReference type="ChEBI" id="CHEBI:30616"/>
    </ligand>
</feature>
<dbReference type="GO" id="GO:0004618">
    <property type="term" value="F:phosphoglycerate kinase activity"/>
    <property type="evidence" value="ECO:0007669"/>
    <property type="project" value="UniProtKB-UniRule"/>
</dbReference>
<gene>
    <name evidence="13" type="primary">pgk</name>
    <name evidence="17" type="ORF">EV188_11719</name>
</gene>
<evidence type="ECO:0000313" key="17">
    <source>
        <dbReference type="EMBL" id="TDQ46174.1"/>
    </source>
</evidence>
<keyword evidence="9 13" id="KW-0547">Nucleotide-binding</keyword>
<dbReference type="FunFam" id="3.40.50.1260:FF:000006">
    <property type="entry name" value="Phosphoglycerate kinase"/>
    <property type="match status" value="1"/>
</dbReference>
<dbReference type="GO" id="GO:0005829">
    <property type="term" value="C:cytosol"/>
    <property type="evidence" value="ECO:0007669"/>
    <property type="project" value="TreeGrafter"/>
</dbReference>
<evidence type="ECO:0000256" key="4">
    <source>
        <dbReference type="ARBA" id="ARBA00011245"/>
    </source>
</evidence>
<feature type="binding site" evidence="13 15">
    <location>
        <position position="330"/>
    </location>
    <ligand>
        <name>ATP</name>
        <dbReference type="ChEBI" id="CHEBI:30616"/>
    </ligand>
</feature>
<dbReference type="PRINTS" id="PR00477">
    <property type="entry name" value="PHGLYCKINASE"/>
</dbReference>
<evidence type="ECO:0000256" key="3">
    <source>
        <dbReference type="ARBA" id="ARBA00008982"/>
    </source>
</evidence>
<evidence type="ECO:0000256" key="5">
    <source>
        <dbReference type="ARBA" id="ARBA00013061"/>
    </source>
</evidence>
<feature type="binding site" evidence="13">
    <location>
        <position position="161"/>
    </location>
    <ligand>
        <name>substrate</name>
    </ligand>
</feature>
<dbReference type="RefSeq" id="WP_133830217.1">
    <property type="nucleotide sequence ID" value="NZ_BAABHR010000035.1"/>
</dbReference>
<comment type="subunit">
    <text evidence="4 13">Monomer.</text>
</comment>
<evidence type="ECO:0000256" key="15">
    <source>
        <dbReference type="PIRSR" id="PIRSR000724-2"/>
    </source>
</evidence>
<comment type="catalytic activity">
    <reaction evidence="1 13 16">
        <text>(2R)-3-phosphoglycerate + ATP = (2R)-3-phospho-glyceroyl phosphate + ADP</text>
        <dbReference type="Rhea" id="RHEA:14801"/>
        <dbReference type="ChEBI" id="CHEBI:30616"/>
        <dbReference type="ChEBI" id="CHEBI:57604"/>
        <dbReference type="ChEBI" id="CHEBI:58272"/>
        <dbReference type="ChEBI" id="CHEBI:456216"/>
        <dbReference type="EC" id="2.7.2.3"/>
    </reaction>
</comment>
<keyword evidence="18" id="KW-1185">Reference proteome</keyword>
<evidence type="ECO:0000256" key="12">
    <source>
        <dbReference type="ARBA" id="ARBA00023152"/>
    </source>
</evidence>
<dbReference type="OrthoDB" id="9808460at2"/>
<comment type="pathway">
    <text evidence="2 13">Carbohydrate degradation; glycolysis; pyruvate from D-glyceraldehyde 3-phosphate: step 2/5.</text>
</comment>
<dbReference type="InterPro" id="IPR015824">
    <property type="entry name" value="Phosphoglycerate_kinase_N"/>
</dbReference>
<evidence type="ECO:0000256" key="6">
    <source>
        <dbReference type="ARBA" id="ARBA00016471"/>
    </source>
</evidence>
<dbReference type="GO" id="GO:0005524">
    <property type="term" value="F:ATP binding"/>
    <property type="evidence" value="ECO:0007669"/>
    <property type="project" value="UniProtKB-KW"/>
</dbReference>
<dbReference type="PANTHER" id="PTHR11406:SF23">
    <property type="entry name" value="PHOSPHOGLYCERATE KINASE 1, CHLOROPLASTIC-RELATED"/>
    <property type="match status" value="1"/>
</dbReference>
<reference evidence="17 18" key="1">
    <citation type="submission" date="2019-03" db="EMBL/GenBank/DDBJ databases">
        <title>Genomic Encyclopedia of Type Strains, Phase IV (KMG-IV): sequencing the most valuable type-strain genomes for metagenomic binning, comparative biology and taxonomic classification.</title>
        <authorList>
            <person name="Goeker M."/>
        </authorList>
    </citation>
    <scope>NUCLEOTIDE SEQUENCE [LARGE SCALE GENOMIC DNA]</scope>
    <source>
        <strain evidence="17 18">DSM 45775</strain>
    </source>
</reference>
<evidence type="ECO:0000256" key="14">
    <source>
        <dbReference type="PIRSR" id="PIRSR000724-1"/>
    </source>
</evidence>
<dbReference type="GO" id="GO:0043531">
    <property type="term" value="F:ADP binding"/>
    <property type="evidence" value="ECO:0007669"/>
    <property type="project" value="TreeGrafter"/>
</dbReference>
<evidence type="ECO:0000256" key="10">
    <source>
        <dbReference type="ARBA" id="ARBA00022777"/>
    </source>
</evidence>
<feature type="binding site" evidence="14">
    <location>
        <position position="161"/>
    </location>
    <ligand>
        <name>(2R)-3-phosphoglycerate</name>
        <dbReference type="ChEBI" id="CHEBI:58272"/>
    </ligand>
</feature>
<evidence type="ECO:0000256" key="1">
    <source>
        <dbReference type="ARBA" id="ARBA00000642"/>
    </source>
</evidence>
<proteinExistence type="inferred from homology"/>
<evidence type="ECO:0000256" key="7">
    <source>
        <dbReference type="ARBA" id="ARBA00022490"/>
    </source>
</evidence>
<evidence type="ECO:0000256" key="9">
    <source>
        <dbReference type="ARBA" id="ARBA00022741"/>
    </source>
</evidence>
<name>A0A4R6US61_9PSEU</name>
<feature type="binding site" evidence="14">
    <location>
        <position position="123"/>
    </location>
    <ligand>
        <name>(2R)-3-phosphoglycerate</name>
        <dbReference type="ChEBI" id="CHEBI:58272"/>
    </ligand>
</feature>
<dbReference type="EC" id="2.7.2.3" evidence="5 13"/>
<dbReference type="PANTHER" id="PTHR11406">
    <property type="entry name" value="PHOSPHOGLYCERATE KINASE"/>
    <property type="match status" value="1"/>
</dbReference>
<evidence type="ECO:0000256" key="11">
    <source>
        <dbReference type="ARBA" id="ARBA00022840"/>
    </source>
</evidence>
<feature type="binding site" evidence="13 15">
    <location>
        <position position="211"/>
    </location>
    <ligand>
        <name>ATP</name>
        <dbReference type="ChEBI" id="CHEBI:30616"/>
    </ligand>
</feature>
<dbReference type="FunFam" id="3.40.50.1260:FF:000031">
    <property type="entry name" value="Phosphoglycerate kinase 1"/>
    <property type="match status" value="1"/>
</dbReference>
<keyword evidence="11 13" id="KW-0067">ATP-binding</keyword>
<feature type="binding site" evidence="14">
    <location>
        <position position="37"/>
    </location>
    <ligand>
        <name>(2R)-3-phosphoglycerate</name>
        <dbReference type="ChEBI" id="CHEBI:58272"/>
    </ligand>
</feature>
<dbReference type="EMBL" id="SNYO01000017">
    <property type="protein sequence ID" value="TDQ46174.1"/>
    <property type="molecule type" value="Genomic_DNA"/>
</dbReference>
<feature type="binding site" evidence="13 14">
    <location>
        <begin position="60"/>
        <end position="63"/>
    </location>
    <ligand>
        <name>substrate</name>
    </ligand>
</feature>
<keyword evidence="10 13" id="KW-0418">Kinase</keyword>
<keyword evidence="7 13" id="KW-0963">Cytoplasm</keyword>
<accession>A0A4R6US61</accession>
<feature type="binding site" evidence="13 14">
    <location>
        <begin position="22"/>
        <end position="24"/>
    </location>
    <ligand>
        <name>substrate</name>
    </ligand>
</feature>
<dbReference type="InterPro" id="IPR001576">
    <property type="entry name" value="Phosphoglycerate_kinase"/>
</dbReference>
<dbReference type="AlphaFoldDB" id="A0A4R6US61"/>